<evidence type="ECO:0000313" key="6">
    <source>
        <dbReference type="Proteomes" id="UP000501408"/>
    </source>
</evidence>
<protein>
    <recommendedName>
        <fullName evidence="4">Putative glucose-6-phosphate 1-epimerase</fullName>
        <ecNumber evidence="4">5.1.3.15</ecNumber>
    </recommendedName>
</protein>
<evidence type="ECO:0000256" key="1">
    <source>
        <dbReference type="ARBA" id="ARBA00001096"/>
    </source>
</evidence>
<dbReference type="Gene3D" id="2.70.98.10">
    <property type="match status" value="1"/>
</dbReference>
<accession>A0ABX6K4Z6</accession>
<organism evidence="5 6">
    <name type="scientific">Salinivibrio costicola</name>
    <name type="common">Vibrio costicola</name>
    <dbReference type="NCBI Taxonomy" id="51367"/>
    <lineage>
        <taxon>Bacteria</taxon>
        <taxon>Pseudomonadati</taxon>
        <taxon>Pseudomonadota</taxon>
        <taxon>Gammaproteobacteria</taxon>
        <taxon>Vibrionales</taxon>
        <taxon>Vibrionaceae</taxon>
        <taxon>Salinivibrio</taxon>
    </lineage>
</organism>
<dbReference type="Proteomes" id="UP000501408">
    <property type="component" value="Chromosome 1"/>
</dbReference>
<dbReference type="EMBL" id="CP050266">
    <property type="protein sequence ID" value="QIR06613.1"/>
    <property type="molecule type" value="Genomic_DNA"/>
</dbReference>
<dbReference type="InterPro" id="IPR025532">
    <property type="entry name" value="G6P_1-epimerase"/>
</dbReference>
<dbReference type="EC" id="5.1.3.15" evidence="4"/>
<dbReference type="InterPro" id="IPR011013">
    <property type="entry name" value="Gal_mutarotase_sf_dom"/>
</dbReference>
<dbReference type="PIRSF" id="PIRSF016020">
    <property type="entry name" value="PHexose_mutarotase"/>
    <property type="match status" value="1"/>
</dbReference>
<evidence type="ECO:0000256" key="3">
    <source>
        <dbReference type="ARBA" id="ARBA00023235"/>
    </source>
</evidence>
<keyword evidence="3 4" id="KW-0413">Isomerase</keyword>
<comment type="catalytic activity">
    <reaction evidence="1">
        <text>alpha-D-glucose 6-phosphate = beta-D-glucose 6-phosphate</text>
        <dbReference type="Rhea" id="RHEA:16249"/>
        <dbReference type="ChEBI" id="CHEBI:58225"/>
        <dbReference type="ChEBI" id="CHEBI:58247"/>
        <dbReference type="EC" id="5.1.3.15"/>
    </reaction>
</comment>
<dbReference type="SUPFAM" id="SSF74650">
    <property type="entry name" value="Galactose mutarotase-like"/>
    <property type="match status" value="1"/>
</dbReference>
<sequence>MTSHTLHFERRLSASVDLCYRQAVPVLRIQHPACDATISQFGAHLLSFSPRDAAPLIWMSGNAAYDAKTPLRGGIPVCFPWFGQTGSPSHGFARRVMWDIQHIEEDAQGVTIQLSLVSSAKTRALWPHDFEAVMTFRLTHTLDVALTVKNTDSLPFKIGGALHSYLSVADSEQATVAGVGSHYLDNFSHGQRKPASGTVTFEEPVDRIYTDSASSLTLTDTAGYRRIVVNNQGETSAVVWNPGQAASVQMSDMDDDGYLHFVCIEAAIEQPSIQLAPGESHTLNTCIHDEKHGELLL</sequence>
<dbReference type="PANTHER" id="PTHR11122:SF13">
    <property type="entry name" value="GLUCOSE-6-PHOSPHATE 1-EPIMERASE"/>
    <property type="match status" value="1"/>
</dbReference>
<dbReference type="PANTHER" id="PTHR11122">
    <property type="entry name" value="APOSPORY-ASSOCIATED PROTEIN C-RELATED"/>
    <property type="match status" value="1"/>
</dbReference>
<dbReference type="InterPro" id="IPR008183">
    <property type="entry name" value="Aldose_1/G6P_1-epimerase"/>
</dbReference>
<dbReference type="CDD" id="cd09020">
    <property type="entry name" value="D-hex-6-P-epi_like"/>
    <property type="match status" value="1"/>
</dbReference>
<dbReference type="Pfam" id="PF01263">
    <property type="entry name" value="Aldose_epim"/>
    <property type="match status" value="1"/>
</dbReference>
<dbReference type="InterPro" id="IPR014718">
    <property type="entry name" value="GH-type_carb-bd"/>
</dbReference>
<keyword evidence="6" id="KW-1185">Reference proteome</keyword>
<gene>
    <name evidence="5" type="ORF">HBA18_09710</name>
</gene>
<proteinExistence type="inferred from homology"/>
<evidence type="ECO:0000256" key="2">
    <source>
        <dbReference type="ARBA" id="ARBA00005866"/>
    </source>
</evidence>
<comment type="similarity">
    <text evidence="2 4">Belongs to the glucose-6-phosphate 1-epimerase family.</text>
</comment>
<evidence type="ECO:0000256" key="4">
    <source>
        <dbReference type="PIRNR" id="PIRNR016020"/>
    </source>
</evidence>
<name>A0ABX6K4Z6_SALCS</name>
<dbReference type="RefSeq" id="WP_167314685.1">
    <property type="nucleotide sequence ID" value="NZ_CP050266.1"/>
</dbReference>
<reference evidence="5 6" key="1">
    <citation type="submission" date="2020-03" db="EMBL/GenBank/DDBJ databases">
        <title>Genome mining reveals the biosynthetic pathways of PHA and ectoines of the halophilic strain Salinivibrio costicola M318 isolated from fermented shrimp paste.</title>
        <authorList>
            <person name="Doan T.V."/>
            <person name="Tran L.T."/>
            <person name="Trieu T.A."/>
            <person name="Nguyen Q.V."/>
            <person name="Quach T.N."/>
            <person name="Phi T.Q."/>
            <person name="Kumar S."/>
        </authorList>
    </citation>
    <scope>NUCLEOTIDE SEQUENCE [LARGE SCALE GENOMIC DNA]</scope>
    <source>
        <strain evidence="5 6">M318</strain>
    </source>
</reference>
<evidence type="ECO:0000313" key="5">
    <source>
        <dbReference type="EMBL" id="QIR06613.1"/>
    </source>
</evidence>